<dbReference type="EnsemblPlants" id="PGSC0003DMT400044466">
    <property type="protein sequence ID" value="PGSC0003DMT400044466"/>
    <property type="gene ID" value="PGSC0003DMG400017259"/>
</dbReference>
<dbReference type="PANTHER" id="PTHR36805:SF7">
    <property type="entry name" value="AGENET DOMAIN-CONTAINING PROTEIN"/>
    <property type="match status" value="1"/>
</dbReference>
<keyword evidence="3" id="KW-1185">Reference proteome</keyword>
<reference evidence="3" key="1">
    <citation type="journal article" date="2011" name="Nature">
        <title>Genome sequence and analysis of the tuber crop potato.</title>
        <authorList>
            <consortium name="The Potato Genome Sequencing Consortium"/>
        </authorList>
    </citation>
    <scope>NUCLEOTIDE SEQUENCE [LARGE SCALE GENOMIC DNA]</scope>
    <source>
        <strain evidence="3">cv. DM1-3 516 R44</strain>
    </source>
</reference>
<name>M1BG91_SOLTU</name>
<dbReference type="InterPro" id="IPR008395">
    <property type="entry name" value="Agenet-like_dom"/>
</dbReference>
<reference evidence="2" key="2">
    <citation type="submission" date="2015-06" db="UniProtKB">
        <authorList>
            <consortium name="EnsemblPlants"/>
        </authorList>
    </citation>
    <scope>IDENTIFICATION</scope>
    <source>
        <strain evidence="2">DM1-3 516 R44</strain>
    </source>
</reference>
<dbReference type="PANTHER" id="PTHR36805">
    <property type="entry name" value="AGENET DOMAIN-CONTAINING PROTEIN"/>
    <property type="match status" value="1"/>
</dbReference>
<dbReference type="AlphaFoldDB" id="M1BG91"/>
<evidence type="ECO:0000313" key="3">
    <source>
        <dbReference type="Proteomes" id="UP000011115"/>
    </source>
</evidence>
<proteinExistence type="predicted"/>
<evidence type="ECO:0000259" key="1">
    <source>
        <dbReference type="Pfam" id="PF05641"/>
    </source>
</evidence>
<dbReference type="HOGENOM" id="CLU_2201760_0_0_1"/>
<organism evidence="2 3">
    <name type="scientific">Solanum tuberosum</name>
    <name type="common">Potato</name>
    <dbReference type="NCBI Taxonomy" id="4113"/>
    <lineage>
        <taxon>Eukaryota</taxon>
        <taxon>Viridiplantae</taxon>
        <taxon>Streptophyta</taxon>
        <taxon>Embryophyta</taxon>
        <taxon>Tracheophyta</taxon>
        <taxon>Spermatophyta</taxon>
        <taxon>Magnoliopsida</taxon>
        <taxon>eudicotyledons</taxon>
        <taxon>Gunneridae</taxon>
        <taxon>Pentapetalae</taxon>
        <taxon>asterids</taxon>
        <taxon>lamiids</taxon>
        <taxon>Solanales</taxon>
        <taxon>Solanaceae</taxon>
        <taxon>Solanoideae</taxon>
        <taxon>Solaneae</taxon>
        <taxon>Solanum</taxon>
    </lineage>
</organism>
<dbReference type="ExpressionAtlas" id="M1BG91">
    <property type="expression patterns" value="baseline"/>
</dbReference>
<dbReference type="Proteomes" id="UP000011115">
    <property type="component" value="Unassembled WGS sequence"/>
</dbReference>
<evidence type="ECO:0000313" key="2">
    <source>
        <dbReference type="EnsemblPlants" id="PGSC0003DMT400044466"/>
    </source>
</evidence>
<protein>
    <submittedName>
        <fullName evidence="2">Agenet domain containing protein</fullName>
    </submittedName>
</protein>
<sequence>MDQKYQLPFKVGQTTEARCLEDGYRGAWFRCKIQEISRRGGHWSALLQYFDYPDEKWAWTELYQMGQLMLRPEQGRIYMVARGFTRTPFVGKLHCIYKVKFCFHVYIY</sequence>
<dbReference type="Gramene" id="PGSC0003DMT400044466">
    <property type="protein sequence ID" value="PGSC0003DMT400044466"/>
    <property type="gene ID" value="PGSC0003DMG400017259"/>
</dbReference>
<accession>M1BG91</accession>
<dbReference type="Pfam" id="PF05641">
    <property type="entry name" value="Agenet"/>
    <property type="match status" value="1"/>
</dbReference>
<feature type="domain" description="Agenet-like" evidence="1">
    <location>
        <begin position="13"/>
        <end position="72"/>
    </location>
</feature>